<dbReference type="OrthoDB" id="194359at2"/>
<comment type="caution">
    <text evidence="1">The sequence shown here is derived from an EMBL/GenBank/DDBJ whole genome shotgun (WGS) entry which is preliminary data.</text>
</comment>
<gene>
    <name evidence="1" type="ORF">DYU05_10805</name>
</gene>
<dbReference type="AlphaFoldDB" id="A0A3E2NNS9"/>
<name>A0A3E2NNS9_9SPHI</name>
<organism evidence="1 2">
    <name type="scientific">Mucilaginibacter terrenus</name>
    <dbReference type="NCBI Taxonomy" id="2482727"/>
    <lineage>
        <taxon>Bacteria</taxon>
        <taxon>Pseudomonadati</taxon>
        <taxon>Bacteroidota</taxon>
        <taxon>Sphingobacteriia</taxon>
        <taxon>Sphingobacteriales</taxon>
        <taxon>Sphingobacteriaceae</taxon>
        <taxon>Mucilaginibacter</taxon>
    </lineage>
</organism>
<keyword evidence="2" id="KW-1185">Reference proteome</keyword>
<evidence type="ECO:0000313" key="1">
    <source>
        <dbReference type="EMBL" id="RFZ82666.1"/>
    </source>
</evidence>
<proteinExistence type="predicted"/>
<dbReference type="EMBL" id="QWDE01000002">
    <property type="protein sequence ID" value="RFZ82666.1"/>
    <property type="molecule type" value="Genomic_DNA"/>
</dbReference>
<evidence type="ECO:0000313" key="2">
    <source>
        <dbReference type="Proteomes" id="UP000260823"/>
    </source>
</evidence>
<dbReference type="RefSeq" id="WP_117383967.1">
    <property type="nucleotide sequence ID" value="NZ_QWDE01000002.1"/>
</dbReference>
<dbReference type="Proteomes" id="UP000260823">
    <property type="component" value="Unassembled WGS sequence"/>
</dbReference>
<reference evidence="1 2" key="1">
    <citation type="submission" date="2018-08" db="EMBL/GenBank/DDBJ databases">
        <title>Mucilaginibacter terrae sp. nov., isolated from manganese diggings.</title>
        <authorList>
            <person name="Huang Y."/>
            <person name="Zhou Z."/>
        </authorList>
    </citation>
    <scope>NUCLEOTIDE SEQUENCE [LARGE SCALE GENOMIC DNA]</scope>
    <source>
        <strain evidence="1 2">ZH6</strain>
    </source>
</reference>
<protein>
    <submittedName>
        <fullName evidence="1">Uncharacterized protein</fullName>
    </submittedName>
</protein>
<accession>A0A3E2NNS9</accession>
<sequence>MKAHNGMRPHDLVVLLKIIASDRDWLNKDLAASLFISNSEISESLNRSMIAKLISPDKRVVFKTALYNFIEHGLKFVFPAEPGAVVRGVPTAHSAPILKDYFIAEDHYVWASPEGKVKGQAINPLYPNQVKAALADEKLYNMLALVDAIRVGKVREQKKALELLRQSFESVYA</sequence>